<name>A0ABW6PEJ7_9NOCA</name>
<gene>
    <name evidence="1" type="ORF">ACFYU5_34600</name>
</gene>
<dbReference type="SUPFAM" id="SSF53474">
    <property type="entry name" value="alpha/beta-Hydrolases"/>
    <property type="match status" value="1"/>
</dbReference>
<evidence type="ECO:0000313" key="2">
    <source>
        <dbReference type="Proteomes" id="UP001601442"/>
    </source>
</evidence>
<dbReference type="RefSeq" id="WP_195023368.1">
    <property type="nucleotide sequence ID" value="NZ_JBIAMT010000010.1"/>
</dbReference>
<dbReference type="InterPro" id="IPR005152">
    <property type="entry name" value="Lipase_secreted"/>
</dbReference>
<keyword evidence="2" id="KW-1185">Reference proteome</keyword>
<dbReference type="PANTHER" id="PTHR34853:SF1">
    <property type="entry name" value="LIPASE 5"/>
    <property type="match status" value="1"/>
</dbReference>
<proteinExistence type="predicted"/>
<sequence length="405" mass="42524">MTVQHRKFAHVTAEHHLGISLKRLIAAVPLVIFTVCAPATSPSPAAAAPDIGIGEVAAVTPLRPAELMEGAGSGYLITYWTTDEYGAPALANGQVYLPPGDAPSGGWPVISWGKGTVGIGDQCAMTSTLAAGQADPPAVDMSRPLLSAALAAGTAVISTDYIGLGTPAAHHYLNGISEAHAVIDILRAARREFPQLSTTFVAAGHSQGGQAALLANQISDTYATGLDFRGTVAFAPASNSENVIAALGPEIPEIPDLTPLTATIVYVLHGLRDARPDLNIGSYLTDYGKQQITQAEQLCIMDLRKALNGIPPQRLLSRALSDAPIAAAIRAYMTVPISGYPHPIFLMQGRDDTTVRPVITAVLNAELRAGGVDDIVSQEYPGADHYDIVAHASTDAMNYIREMLR</sequence>
<protein>
    <submittedName>
        <fullName evidence="1">Alpha/beta fold hydrolase</fullName>
    </submittedName>
</protein>
<evidence type="ECO:0000313" key="1">
    <source>
        <dbReference type="EMBL" id="MFF0501570.1"/>
    </source>
</evidence>
<dbReference type="PIRSF" id="PIRSF029171">
    <property type="entry name" value="Esterase_LipA"/>
    <property type="match status" value="1"/>
</dbReference>
<keyword evidence="1" id="KW-0378">Hydrolase</keyword>
<dbReference type="EMBL" id="JBIAMT010000010">
    <property type="protein sequence ID" value="MFF0501570.1"/>
    <property type="molecule type" value="Genomic_DNA"/>
</dbReference>
<dbReference type="Proteomes" id="UP001601442">
    <property type="component" value="Unassembled WGS sequence"/>
</dbReference>
<dbReference type="PANTHER" id="PTHR34853">
    <property type="match status" value="1"/>
</dbReference>
<comment type="caution">
    <text evidence="1">The sequence shown here is derived from an EMBL/GenBank/DDBJ whole genome shotgun (WGS) entry which is preliminary data.</text>
</comment>
<dbReference type="Pfam" id="PF03583">
    <property type="entry name" value="LIP"/>
    <property type="match status" value="1"/>
</dbReference>
<dbReference type="GO" id="GO:0016787">
    <property type="term" value="F:hydrolase activity"/>
    <property type="evidence" value="ECO:0007669"/>
    <property type="project" value="UniProtKB-KW"/>
</dbReference>
<dbReference type="InterPro" id="IPR029058">
    <property type="entry name" value="AB_hydrolase_fold"/>
</dbReference>
<reference evidence="1 2" key="1">
    <citation type="submission" date="2024-10" db="EMBL/GenBank/DDBJ databases">
        <title>The Natural Products Discovery Center: Release of the First 8490 Sequenced Strains for Exploring Actinobacteria Biosynthetic Diversity.</title>
        <authorList>
            <person name="Kalkreuter E."/>
            <person name="Kautsar S.A."/>
            <person name="Yang D."/>
            <person name="Bader C.D."/>
            <person name="Teijaro C.N."/>
            <person name="Fluegel L."/>
            <person name="Davis C.M."/>
            <person name="Simpson J.R."/>
            <person name="Lauterbach L."/>
            <person name="Steele A.D."/>
            <person name="Gui C."/>
            <person name="Meng S."/>
            <person name="Li G."/>
            <person name="Viehrig K."/>
            <person name="Ye F."/>
            <person name="Su P."/>
            <person name="Kiefer A.F."/>
            <person name="Nichols A."/>
            <person name="Cepeda A.J."/>
            <person name="Yan W."/>
            <person name="Fan B."/>
            <person name="Jiang Y."/>
            <person name="Adhikari A."/>
            <person name="Zheng C.-J."/>
            <person name="Schuster L."/>
            <person name="Cowan T.M."/>
            <person name="Smanski M.J."/>
            <person name="Chevrette M.G."/>
            <person name="De Carvalho L.P.S."/>
            <person name="Shen B."/>
        </authorList>
    </citation>
    <scope>NUCLEOTIDE SEQUENCE [LARGE SCALE GENOMIC DNA]</scope>
    <source>
        <strain evidence="1 2">NPDC004119</strain>
    </source>
</reference>
<dbReference type="Gene3D" id="3.40.50.1820">
    <property type="entry name" value="alpha/beta hydrolase"/>
    <property type="match status" value="1"/>
</dbReference>
<organism evidence="1 2">
    <name type="scientific">Nocardia aobensis</name>
    <dbReference type="NCBI Taxonomy" id="257277"/>
    <lineage>
        <taxon>Bacteria</taxon>
        <taxon>Bacillati</taxon>
        <taxon>Actinomycetota</taxon>
        <taxon>Actinomycetes</taxon>
        <taxon>Mycobacteriales</taxon>
        <taxon>Nocardiaceae</taxon>
        <taxon>Nocardia</taxon>
    </lineage>
</organism>
<accession>A0ABW6PEJ7</accession>
<dbReference type="Gene3D" id="1.10.260.130">
    <property type="match status" value="1"/>
</dbReference>